<feature type="compositionally biased region" description="Polar residues" evidence="1">
    <location>
        <begin position="199"/>
        <end position="211"/>
    </location>
</feature>
<feature type="compositionally biased region" description="Polar residues" evidence="1">
    <location>
        <begin position="455"/>
        <end position="472"/>
    </location>
</feature>
<feature type="region of interest" description="Disordered" evidence="1">
    <location>
        <begin position="163"/>
        <end position="220"/>
    </location>
</feature>
<dbReference type="RefSeq" id="XP_014157015.1">
    <property type="nucleotide sequence ID" value="XM_014301540.1"/>
</dbReference>
<sequence length="696" mass="74648">MYLDRPTRRWSAPYAPHFSFLQRLVNGKNVPFDPSPPNLIDQWMESPEEMEGMNLITAASGMKTTTAMKRQCQDETPIVTSHKCHRTVLGPIRKLLMQTDVNRRGSPPTLSLQTPGKPDAPRADDSHHYLGKENTRVDDVSAQGQGGMGALVAASTDILLETPRKSGASRGPSASHCRRQENTYAQHSAVRGSGVGAKPTSSTDGATSVCTHQGVRPTPSKYKRLLSEGSERRVLPTIAHGDTGRRSEARGNPGVCDRNQFQSPFPACSMMATGSVQTRGINCVQQSNTDHTRTYTHTHTRETGRDDYTPAIGESPSTSYTQATMPSQEGPRAKSQSQPNLTAHTHPVSQVVHGSISDRQPDAQLAPASQSLLPVVGESQTCAVTATTACGAAQRGCGPTQTHTHANSAGSHIPCTPQHTPRGSSTVTAQPDTAMRESLRQKKDAALRRRDMHTHSQVTTDTSAAPSMWRSQSNPDMHTTGRVGIDINARCGAFGSHAGSTHSHLSTNTAIAPDMGPGSLSVNSRITGSRTNSGSHTHTAGTVHSSAPKYSQTHLKQGDRDGEGVHSQASVATLGSSLQMNQSQDSTELVKHLDGTSSGGGRAFVQPSPNTALKIALKQKKAAAIRRRKQAEKLRRQRQASQTYPHQGLDVQNGAASSGVSDVWKSSQSSGYHSNQRDGDITHHRTGHSQKFPSQR</sequence>
<feature type="compositionally biased region" description="Basic and acidic residues" evidence="1">
    <location>
        <begin position="119"/>
        <end position="128"/>
    </location>
</feature>
<protein>
    <submittedName>
        <fullName evidence="2">Uncharacterized protein</fullName>
    </submittedName>
</protein>
<dbReference type="AlphaFoldDB" id="A0A0L0G4H3"/>
<gene>
    <name evidence="2" type="ORF">SARC_04611</name>
</gene>
<evidence type="ECO:0000313" key="3">
    <source>
        <dbReference type="Proteomes" id="UP000054560"/>
    </source>
</evidence>
<accession>A0A0L0G4H3</accession>
<feature type="compositionally biased region" description="Polar residues" evidence="1">
    <location>
        <begin position="567"/>
        <end position="587"/>
    </location>
</feature>
<feature type="region of interest" description="Disordered" evidence="1">
    <location>
        <begin position="393"/>
        <end position="472"/>
    </location>
</feature>
<feature type="compositionally biased region" description="Polar residues" evidence="1">
    <location>
        <begin position="654"/>
        <end position="674"/>
    </location>
</feature>
<evidence type="ECO:0000313" key="2">
    <source>
        <dbReference type="EMBL" id="KNC83113.1"/>
    </source>
</evidence>
<dbReference type="EMBL" id="KQ241862">
    <property type="protein sequence ID" value="KNC83113.1"/>
    <property type="molecule type" value="Genomic_DNA"/>
</dbReference>
<feature type="compositionally biased region" description="Basic and acidic residues" evidence="1">
    <location>
        <begin position="299"/>
        <end position="308"/>
    </location>
</feature>
<feature type="compositionally biased region" description="Polar residues" evidence="1">
    <location>
        <begin position="499"/>
        <end position="510"/>
    </location>
</feature>
<reference evidence="2 3" key="1">
    <citation type="submission" date="2011-02" db="EMBL/GenBank/DDBJ databases">
        <title>The Genome Sequence of Sphaeroforma arctica JP610.</title>
        <authorList>
            <consortium name="The Broad Institute Genome Sequencing Platform"/>
            <person name="Russ C."/>
            <person name="Cuomo C."/>
            <person name="Young S.K."/>
            <person name="Zeng Q."/>
            <person name="Gargeya S."/>
            <person name="Alvarado L."/>
            <person name="Berlin A."/>
            <person name="Chapman S.B."/>
            <person name="Chen Z."/>
            <person name="Freedman E."/>
            <person name="Gellesch M."/>
            <person name="Goldberg J."/>
            <person name="Griggs A."/>
            <person name="Gujja S."/>
            <person name="Heilman E."/>
            <person name="Heiman D."/>
            <person name="Howarth C."/>
            <person name="Mehta T."/>
            <person name="Neiman D."/>
            <person name="Pearson M."/>
            <person name="Roberts A."/>
            <person name="Saif S."/>
            <person name="Shea T."/>
            <person name="Shenoy N."/>
            <person name="Sisk P."/>
            <person name="Stolte C."/>
            <person name="Sykes S."/>
            <person name="White J."/>
            <person name="Yandava C."/>
            <person name="Burger G."/>
            <person name="Gray M.W."/>
            <person name="Holland P.W.H."/>
            <person name="King N."/>
            <person name="Lang F.B.F."/>
            <person name="Roger A.J."/>
            <person name="Ruiz-Trillo I."/>
            <person name="Haas B."/>
            <person name="Nusbaum C."/>
            <person name="Birren B."/>
        </authorList>
    </citation>
    <scope>NUCLEOTIDE SEQUENCE [LARGE SCALE GENOMIC DNA]</scope>
    <source>
        <strain evidence="2 3">JP610</strain>
    </source>
</reference>
<feature type="compositionally biased region" description="Basic residues" evidence="1">
    <location>
        <begin position="629"/>
        <end position="638"/>
    </location>
</feature>
<dbReference type="GeneID" id="25905115"/>
<keyword evidence="3" id="KW-1185">Reference proteome</keyword>
<feature type="region of interest" description="Disordered" evidence="1">
    <location>
        <begin position="499"/>
        <end position="607"/>
    </location>
</feature>
<feature type="compositionally biased region" description="Polar residues" evidence="1">
    <location>
        <begin position="520"/>
        <end position="555"/>
    </location>
</feature>
<feature type="region of interest" description="Disordered" evidence="1">
    <location>
        <begin position="294"/>
        <end position="342"/>
    </location>
</feature>
<feature type="region of interest" description="Disordered" evidence="1">
    <location>
        <begin position="629"/>
        <end position="696"/>
    </location>
</feature>
<feature type="compositionally biased region" description="Polar residues" evidence="1">
    <location>
        <begin position="399"/>
        <end position="410"/>
    </location>
</feature>
<proteinExistence type="predicted"/>
<feature type="compositionally biased region" description="Basic and acidic residues" evidence="1">
    <location>
        <begin position="434"/>
        <end position="449"/>
    </location>
</feature>
<feature type="region of interest" description="Disordered" evidence="1">
    <location>
        <begin position="99"/>
        <end position="128"/>
    </location>
</feature>
<feature type="compositionally biased region" description="Polar residues" evidence="1">
    <location>
        <begin position="417"/>
        <end position="431"/>
    </location>
</feature>
<dbReference type="Proteomes" id="UP000054560">
    <property type="component" value="Unassembled WGS sequence"/>
</dbReference>
<evidence type="ECO:0000256" key="1">
    <source>
        <dbReference type="SAM" id="MobiDB-lite"/>
    </source>
</evidence>
<name>A0A0L0G4H3_9EUKA</name>
<organism evidence="2 3">
    <name type="scientific">Sphaeroforma arctica JP610</name>
    <dbReference type="NCBI Taxonomy" id="667725"/>
    <lineage>
        <taxon>Eukaryota</taxon>
        <taxon>Ichthyosporea</taxon>
        <taxon>Ichthyophonida</taxon>
        <taxon>Sphaeroforma</taxon>
    </lineage>
</organism>
<feature type="compositionally biased region" description="Polar residues" evidence="1">
    <location>
        <begin position="315"/>
        <end position="327"/>
    </location>
</feature>